<keyword evidence="6" id="KW-0653">Protein transport</keyword>
<comment type="function">
    <text evidence="1">Needed for flagellar regrowth and assembly.</text>
</comment>
<accession>A0A1I2IPW2</accession>
<keyword evidence="9" id="KW-0969">Cilium</keyword>
<evidence type="ECO:0000259" key="8">
    <source>
        <dbReference type="Pfam" id="PF02108"/>
    </source>
</evidence>
<reference evidence="9 10" key="1">
    <citation type="submission" date="2016-10" db="EMBL/GenBank/DDBJ databases">
        <authorList>
            <person name="de Groot N.N."/>
        </authorList>
    </citation>
    <scope>NUCLEOTIDE SEQUENCE [LARGE SCALE GENOMIC DNA]</scope>
    <source>
        <strain evidence="9 10">DSM 23609</strain>
    </source>
</reference>
<sequence length="204" mass="22237">MTDAADAIVLPAEAIGGELPRWQLPRFDAAPAGLHTAAQLEAIEAAAYQEGFARGHAEGFDVGQRAALAQAQRLQGLIDHIARPLAHLDDEVEHALVDLAAAIARRIIHDELRIAPERIVAMVRETLAALPAQLRNVRLRVHPDDAALLREHLSPPADVKELEIIPDPELKRGDCRVFTESALIDARLDRRVRVIAQALSGDSE</sequence>
<evidence type="ECO:0000256" key="7">
    <source>
        <dbReference type="ARBA" id="ARBA00023225"/>
    </source>
</evidence>
<dbReference type="RefSeq" id="WP_091532675.1">
    <property type="nucleotide sequence ID" value="NZ_FOOC01000004.1"/>
</dbReference>
<dbReference type="PANTHER" id="PTHR34982:SF1">
    <property type="entry name" value="FLAGELLAR ASSEMBLY PROTEIN FLIH"/>
    <property type="match status" value="1"/>
</dbReference>
<keyword evidence="7" id="KW-1006">Bacterial flagellum protein export</keyword>
<evidence type="ECO:0000256" key="3">
    <source>
        <dbReference type="ARBA" id="ARBA00016507"/>
    </source>
</evidence>
<dbReference type="GO" id="GO:0015031">
    <property type="term" value="P:protein transport"/>
    <property type="evidence" value="ECO:0007669"/>
    <property type="project" value="UniProtKB-KW"/>
</dbReference>
<name>A0A1I2IPW2_9GAMM</name>
<evidence type="ECO:0000256" key="4">
    <source>
        <dbReference type="ARBA" id="ARBA00022448"/>
    </source>
</evidence>
<dbReference type="Pfam" id="PF02108">
    <property type="entry name" value="FliH"/>
    <property type="match status" value="1"/>
</dbReference>
<keyword evidence="10" id="KW-1185">Reference proteome</keyword>
<keyword evidence="9" id="KW-0966">Cell projection</keyword>
<feature type="domain" description="Flagellar assembly protein FliH/Type III secretion system HrpE" evidence="8">
    <location>
        <begin position="70"/>
        <end position="193"/>
    </location>
</feature>
<organism evidence="9 10">
    <name type="scientific">Fontimonas thermophila</name>
    <dbReference type="NCBI Taxonomy" id="1076937"/>
    <lineage>
        <taxon>Bacteria</taxon>
        <taxon>Pseudomonadati</taxon>
        <taxon>Pseudomonadota</taxon>
        <taxon>Gammaproteobacteria</taxon>
        <taxon>Nevskiales</taxon>
        <taxon>Nevskiaceae</taxon>
        <taxon>Fontimonas</taxon>
    </lineage>
</organism>
<dbReference type="STRING" id="1076937.SAMN04488120_104108"/>
<keyword evidence="4" id="KW-0813">Transport</keyword>
<keyword evidence="5" id="KW-1005">Bacterial flagellum biogenesis</keyword>
<dbReference type="Proteomes" id="UP000199771">
    <property type="component" value="Unassembled WGS sequence"/>
</dbReference>
<proteinExistence type="inferred from homology"/>
<dbReference type="PANTHER" id="PTHR34982">
    <property type="entry name" value="YOP PROTEINS TRANSLOCATION PROTEIN L"/>
    <property type="match status" value="1"/>
</dbReference>
<dbReference type="EMBL" id="FOOC01000004">
    <property type="protein sequence ID" value="SFF43740.1"/>
    <property type="molecule type" value="Genomic_DNA"/>
</dbReference>
<evidence type="ECO:0000313" key="9">
    <source>
        <dbReference type="EMBL" id="SFF43740.1"/>
    </source>
</evidence>
<evidence type="ECO:0000256" key="6">
    <source>
        <dbReference type="ARBA" id="ARBA00022927"/>
    </source>
</evidence>
<dbReference type="GO" id="GO:0044781">
    <property type="term" value="P:bacterial-type flagellum organization"/>
    <property type="evidence" value="ECO:0007669"/>
    <property type="project" value="UniProtKB-KW"/>
</dbReference>
<keyword evidence="9" id="KW-0282">Flagellum</keyword>
<dbReference type="InterPro" id="IPR051472">
    <property type="entry name" value="T3SS_Stator/FliH"/>
</dbReference>
<dbReference type="OrthoDB" id="6023037at2"/>
<protein>
    <recommendedName>
        <fullName evidence="3">Flagellar assembly protein FliH</fullName>
    </recommendedName>
</protein>
<dbReference type="InterPro" id="IPR018035">
    <property type="entry name" value="Flagellar_FliH/T3SS_HrpE"/>
</dbReference>
<evidence type="ECO:0000313" key="10">
    <source>
        <dbReference type="Proteomes" id="UP000199771"/>
    </source>
</evidence>
<comment type="similarity">
    <text evidence="2">Belongs to the FliH family.</text>
</comment>
<evidence type="ECO:0000256" key="5">
    <source>
        <dbReference type="ARBA" id="ARBA00022795"/>
    </source>
</evidence>
<dbReference type="GO" id="GO:0005829">
    <property type="term" value="C:cytosol"/>
    <property type="evidence" value="ECO:0007669"/>
    <property type="project" value="TreeGrafter"/>
</dbReference>
<evidence type="ECO:0000256" key="1">
    <source>
        <dbReference type="ARBA" id="ARBA00003041"/>
    </source>
</evidence>
<evidence type="ECO:0000256" key="2">
    <source>
        <dbReference type="ARBA" id="ARBA00006602"/>
    </source>
</evidence>
<dbReference type="AlphaFoldDB" id="A0A1I2IPW2"/>
<gene>
    <name evidence="9" type="ORF">SAMN04488120_104108</name>
</gene>